<organism evidence="1">
    <name type="scientific">Thermomicrobium roseum</name>
    <dbReference type="NCBI Taxonomy" id="500"/>
    <lineage>
        <taxon>Bacteria</taxon>
        <taxon>Pseudomonadati</taxon>
        <taxon>Thermomicrobiota</taxon>
        <taxon>Thermomicrobia</taxon>
        <taxon>Thermomicrobiales</taxon>
        <taxon>Thermomicrobiaceae</taxon>
        <taxon>Thermomicrobium</taxon>
    </lineage>
</organism>
<reference evidence="1" key="1">
    <citation type="journal article" date="2020" name="mSystems">
        <title>Genome- and Community-Level Interaction Insights into Carbon Utilization and Element Cycling Functions of Hydrothermarchaeota in Hydrothermal Sediment.</title>
        <authorList>
            <person name="Zhou Z."/>
            <person name="Liu Y."/>
            <person name="Xu W."/>
            <person name="Pan J."/>
            <person name="Luo Z.H."/>
            <person name="Li M."/>
        </authorList>
    </citation>
    <scope>NUCLEOTIDE SEQUENCE [LARGE SCALE GENOMIC DNA]</scope>
    <source>
        <strain evidence="1">SpSt-222</strain>
    </source>
</reference>
<protein>
    <submittedName>
        <fullName evidence="1">YggT family protein</fullName>
    </submittedName>
</protein>
<proteinExistence type="predicted"/>
<accession>A0A7C1K1S8</accession>
<sequence length="87" mass="9916">MAQEIITVLNWLLAVAMWLVIGRAVLDWLTRGRRTVVHQLFYLLTEPFYRPLRRLLPEAPAIAIPVTLILLFLGLRVVLVVALSRVG</sequence>
<name>A0A7C1K1S8_THERO</name>
<comment type="caution">
    <text evidence="1">The sequence shown here is derived from an EMBL/GenBank/DDBJ whole genome shotgun (WGS) entry which is preliminary data.</text>
</comment>
<dbReference type="EMBL" id="DSJL01000011">
    <property type="protein sequence ID" value="HEF65925.1"/>
    <property type="molecule type" value="Genomic_DNA"/>
</dbReference>
<gene>
    <name evidence="1" type="ORF">ENP47_10055</name>
</gene>
<dbReference type="GO" id="GO:0016020">
    <property type="term" value="C:membrane"/>
    <property type="evidence" value="ECO:0007669"/>
    <property type="project" value="InterPro"/>
</dbReference>
<dbReference type="Pfam" id="PF02325">
    <property type="entry name" value="CCB3_YggT"/>
    <property type="match status" value="1"/>
</dbReference>
<evidence type="ECO:0000313" key="1">
    <source>
        <dbReference type="EMBL" id="HEF65925.1"/>
    </source>
</evidence>
<dbReference type="InterPro" id="IPR003425">
    <property type="entry name" value="CCB3/YggT"/>
</dbReference>
<dbReference type="AlphaFoldDB" id="A0A7C1K1S8"/>